<protein>
    <submittedName>
        <fullName evidence="2">F-box protein SKIP14</fullName>
    </submittedName>
</protein>
<dbReference type="EMBL" id="CM000786">
    <property type="protein sequence ID" value="AQK44357.1"/>
    <property type="molecule type" value="Genomic_DNA"/>
</dbReference>
<dbReference type="PANTHER" id="PTHR13382">
    <property type="entry name" value="MITOCHONDRIAL ATP SYNTHASE COUPLING FACTOR B"/>
    <property type="match status" value="1"/>
</dbReference>
<dbReference type="SUPFAM" id="SSF81383">
    <property type="entry name" value="F-box domain"/>
    <property type="match status" value="1"/>
</dbReference>
<accession>A0A1D6J8W2</accession>
<dbReference type="Pfam" id="PF12937">
    <property type="entry name" value="F-box-like"/>
    <property type="match status" value="1"/>
</dbReference>
<dbReference type="OMA" id="WGHANTI"/>
<gene>
    <name evidence="2" type="ORF">ZEAMMB73_Zm00001d025717</name>
</gene>
<name>A0A1D6J8W2_MAIZE</name>
<dbReference type="PANTHER" id="PTHR13382:SF22">
    <property type="entry name" value="F-BOX PROTEIN SKIP14"/>
    <property type="match status" value="1"/>
</dbReference>
<proteinExistence type="predicted"/>
<reference evidence="2" key="1">
    <citation type="submission" date="2015-12" db="EMBL/GenBank/DDBJ databases">
        <title>Update maize B73 reference genome by single molecule sequencing technologies.</title>
        <authorList>
            <consortium name="Maize Genome Sequencing Project"/>
            <person name="Ware D."/>
        </authorList>
    </citation>
    <scope>NUCLEOTIDE SEQUENCE</scope>
    <source>
        <tissue evidence="2">Seedling</tissue>
    </source>
</reference>
<organism evidence="2">
    <name type="scientific">Zea mays</name>
    <name type="common">Maize</name>
    <dbReference type="NCBI Taxonomy" id="4577"/>
    <lineage>
        <taxon>Eukaryota</taxon>
        <taxon>Viridiplantae</taxon>
        <taxon>Streptophyta</taxon>
        <taxon>Embryophyta</taxon>
        <taxon>Tracheophyta</taxon>
        <taxon>Spermatophyta</taxon>
        <taxon>Magnoliopsida</taxon>
        <taxon>Liliopsida</taxon>
        <taxon>Poales</taxon>
        <taxon>Poaceae</taxon>
        <taxon>PACMAD clade</taxon>
        <taxon>Panicoideae</taxon>
        <taxon>Andropogonodae</taxon>
        <taxon>Andropogoneae</taxon>
        <taxon>Tripsacinae</taxon>
        <taxon>Zea</taxon>
    </lineage>
</organism>
<dbReference type="ExpressionAtlas" id="A0A1D6J8W2">
    <property type="expression patterns" value="baseline and differential"/>
</dbReference>
<dbReference type="AlphaFoldDB" id="A0A1D6J8W2"/>
<feature type="domain" description="F-box" evidence="1">
    <location>
        <begin position="207"/>
        <end position="248"/>
    </location>
</feature>
<dbReference type="InterPro" id="IPR001810">
    <property type="entry name" value="F-box_dom"/>
</dbReference>
<dbReference type="InterPro" id="IPR032675">
    <property type="entry name" value="LRR_dom_sf"/>
</dbReference>
<dbReference type="InterPro" id="IPR050648">
    <property type="entry name" value="F-box_LRR-repeat"/>
</dbReference>
<accession>A0A3L6GB38</accession>
<evidence type="ECO:0000313" key="2">
    <source>
        <dbReference type="EMBL" id="AQK44357.1"/>
    </source>
</evidence>
<evidence type="ECO:0000259" key="1">
    <source>
        <dbReference type="Pfam" id="PF12937"/>
    </source>
</evidence>
<dbReference type="STRING" id="4577.A0A1D6J8W2"/>
<sequence length="484" mass="53638">MALNYSSRSLLVTDECANMMLGCGCWSDEASPVSSSGVNSLWWNEPEMEMKEADPVDLLPTDPFGMNLETTFTAAIASCIGDLTFMSGAGHFGSGDDDDFSDDLSYYLNQAFMLTPEPWSGAYTGGFEDSFVCGGLSGAGGMEQFSRLPPSMSYSIGVMEDPYSSCHPALSCCDNMVEEDPSSSCNPALACWDMVDVAPVQEGNDAHEAMVFVLSYLGLRDILSVEMVCKSLHSAVRNEPFLWKCIHIDSRLGKKMSDADLLCLTQKSPGSMQCLSLMHCNNITDQGLKAVLKSNLQLTKYFSFVAISIELLGIFGAFRITYQGLIDSLRSFNMETDIGIKKLRVTNHVTASEAQYEELLSLMKIDKKMALHKQEPRIFHSGRLLLDLYGGYVPDSFVPELHDEFALDIEKCPLCPNYKLVYDCPSKECKNSRHSTCRGCIVCIWRCLLCGRCIDIANVFQESFCLGKLCRDCVKYEDLLPTEK</sequence>
<dbReference type="InParanoid" id="A0A1D6J8W2"/>
<dbReference type="FunCoup" id="A0A1D6J8W2">
    <property type="interactions" value="2433"/>
</dbReference>
<dbReference type="Gene3D" id="3.80.10.10">
    <property type="entry name" value="Ribonuclease Inhibitor"/>
    <property type="match status" value="1"/>
</dbReference>
<dbReference type="InterPro" id="IPR036047">
    <property type="entry name" value="F-box-like_dom_sf"/>
</dbReference>